<feature type="compositionally biased region" description="Gly residues" evidence="1">
    <location>
        <begin position="813"/>
        <end position="822"/>
    </location>
</feature>
<dbReference type="AlphaFoldDB" id="A0A0G4HWJ9"/>
<protein>
    <recommendedName>
        <fullName evidence="4">GH16 domain-containing protein</fullName>
    </recommendedName>
</protein>
<organism evidence="3">
    <name type="scientific">Chromera velia CCMP2878</name>
    <dbReference type="NCBI Taxonomy" id="1169474"/>
    <lineage>
        <taxon>Eukaryota</taxon>
        <taxon>Sar</taxon>
        <taxon>Alveolata</taxon>
        <taxon>Colpodellida</taxon>
        <taxon>Chromeraceae</taxon>
        <taxon>Chromera</taxon>
    </lineage>
</organism>
<feature type="compositionally biased region" description="Low complexity" evidence="1">
    <location>
        <begin position="844"/>
        <end position="860"/>
    </location>
</feature>
<feature type="region of interest" description="Disordered" evidence="1">
    <location>
        <begin position="766"/>
        <end position="885"/>
    </location>
</feature>
<dbReference type="VEuPathDB" id="CryptoDB:Cvel_9082"/>
<evidence type="ECO:0008006" key="4">
    <source>
        <dbReference type="Google" id="ProtNLM"/>
    </source>
</evidence>
<reference evidence="3" key="1">
    <citation type="submission" date="2014-11" db="EMBL/GenBank/DDBJ databases">
        <authorList>
            <person name="Otto D Thomas"/>
            <person name="Naeem Raeece"/>
        </authorList>
    </citation>
    <scope>NUCLEOTIDE SEQUENCE</scope>
</reference>
<feature type="compositionally biased region" description="Polar residues" evidence="1">
    <location>
        <begin position="766"/>
        <end position="791"/>
    </location>
</feature>
<evidence type="ECO:0000256" key="2">
    <source>
        <dbReference type="SAM" id="SignalP"/>
    </source>
</evidence>
<evidence type="ECO:0000313" key="3">
    <source>
        <dbReference type="EMBL" id="CEM48890.1"/>
    </source>
</evidence>
<evidence type="ECO:0000256" key="1">
    <source>
        <dbReference type="SAM" id="MobiDB-lite"/>
    </source>
</evidence>
<gene>
    <name evidence="3" type="ORF">Cvel_9082</name>
</gene>
<keyword evidence="2" id="KW-0732">Signal</keyword>
<feature type="signal peptide" evidence="2">
    <location>
        <begin position="1"/>
        <end position="17"/>
    </location>
</feature>
<sequence length="885" mass="98420">MSLLSLIFVAFFGGVAAVQQPPSPTLLSSVSDECQPGSECSVAQNSGPPWYGVCKDDGTGSGNTVCSNPISGTEADQCRPPKQENEACTFNGIPGGCKSIDPSNPKFEVKRCDPAATTTTTTTSTTTTTPLPTTTTTTITTATEVTTTVAVSTTSTTTTTTTATLSADCFRGYGDGPIAKGLETTRNYKIEVLIYLDLDQLFTRQWSNLLHFTTGGDCCGKGQRIPALFMNPRVNPDRFFYLMVGKHNHGDTGCWYHRETVLAAGFKVRTWHKIEIDFMGLKPELILDGKPLRGHNCNNWQTEDEKLPGYKNVEVYLPDQWYQGKANAKEIIFADLKYNGAPVEMHSSAVVESPDECKLRPLYPPKPWKAPDCFEGQAISPVTTFFKTARDYSFKFSLYLDMDRFPTRRWSNVFHFTTGGNCCTPGERVPALFMGSVADDFLYLVMGKLTDGDARCRYKKDTVLRAGFKMKTWHRMEVDFLDVKPVLRIDGKPVHPHWCTGWNNKDEKSLSYGDVNIWLPDPWHNTHAEMKRWIYADLEYNGNPVPLQYHVAEGKQSVCSAKPSEEVVTWKAPDCFVGNSVAPMRSKFHTTKKFTLDFKMYLDLNSVNPPRTWTNVFHFSRKGDCCSLGERNPAMWINPNSHHQYFLLVMGQTTNGNAHCNYHRNTVLGAGFSNRKWHQIFIEFEGDRPVLKLDGKVLAHHSCSHTWPDSRKVQAYTDMNIWAPDPWYQHRNEASWILYADFKYNDKPIRHEYHVQEADKQLCSTRSSSSLVQDSESMQHLLHAQTQSESESTSDADENENAHMEDEGEGGDGEGPVDGGSGTSPAEQGEGIGGEMDSDTETETGGSLSDSAAATTSLLGMGAQQSDEEGEGDVMIGSTPPPPIE</sequence>
<dbReference type="EMBL" id="CDMZ01004178">
    <property type="protein sequence ID" value="CEM48890.1"/>
    <property type="molecule type" value="Genomic_DNA"/>
</dbReference>
<accession>A0A0G4HWJ9</accession>
<name>A0A0G4HWJ9_9ALVE</name>
<feature type="chain" id="PRO_5005192046" description="GH16 domain-containing protein" evidence="2">
    <location>
        <begin position="18"/>
        <end position="885"/>
    </location>
</feature>
<proteinExistence type="predicted"/>